<dbReference type="OrthoDB" id="9810174at2"/>
<dbReference type="Proteomes" id="UP000305517">
    <property type="component" value="Unassembled WGS sequence"/>
</dbReference>
<accession>A0A5R8WRX2</accession>
<comment type="caution">
    <text evidence="2">The sequence shown here is derived from an EMBL/GenBank/DDBJ whole genome shotgun (WGS) entry which is preliminary data.</text>
</comment>
<proteinExistence type="predicted"/>
<dbReference type="SUPFAM" id="SSF88874">
    <property type="entry name" value="Receptor-binding domain of short tail fibre protein gp12"/>
    <property type="match status" value="1"/>
</dbReference>
<evidence type="ECO:0000313" key="2">
    <source>
        <dbReference type="EMBL" id="TLM93930.1"/>
    </source>
</evidence>
<dbReference type="Pfam" id="PF07484">
    <property type="entry name" value="Collar"/>
    <property type="match status" value="1"/>
</dbReference>
<dbReference type="Gene3D" id="3.90.1340.10">
    <property type="entry name" value="Phage tail collar domain"/>
    <property type="match status" value="1"/>
</dbReference>
<evidence type="ECO:0000259" key="1">
    <source>
        <dbReference type="Pfam" id="PF07484"/>
    </source>
</evidence>
<keyword evidence="3" id="KW-1185">Reference proteome</keyword>
<organism evidence="2 3">
    <name type="scientific">Hymenobacter jeollabukensis</name>
    <dbReference type="NCBI Taxonomy" id="2025313"/>
    <lineage>
        <taxon>Bacteria</taxon>
        <taxon>Pseudomonadati</taxon>
        <taxon>Bacteroidota</taxon>
        <taxon>Cytophagia</taxon>
        <taxon>Cytophagales</taxon>
        <taxon>Hymenobacteraceae</taxon>
        <taxon>Hymenobacter</taxon>
    </lineage>
</organism>
<dbReference type="InterPro" id="IPR037053">
    <property type="entry name" value="Phage_tail_collar_dom_sf"/>
</dbReference>
<sequence>MDEPYIGEIRIISSSYAPKGWAFCNGQLLPINQNQALFSLLGTTFGGNGQTNFGLPDLRSRVPVGAGQVPNGTNYVQGMRAGTESVSLLTNQIPSHTHAFTGTLQTSTDPEDISPVGNFPAKGAAQQYSAGPGDTTMLSGPLAGNTGATGNGMGHENRMPVQAINYVIALTGNFPSRE</sequence>
<name>A0A5R8WRX2_9BACT</name>
<reference evidence="2 3" key="1">
    <citation type="submission" date="2019-05" db="EMBL/GenBank/DDBJ databases">
        <title>Hymenobacter edaphi sp. nov., isolated from abandoned arsenic-contaminated farmland soil.</title>
        <authorList>
            <person name="Nie L."/>
        </authorList>
    </citation>
    <scope>NUCLEOTIDE SEQUENCE [LARGE SCALE GENOMIC DNA]</scope>
    <source>
        <strain evidence="2 3">1-3-3-8</strain>
    </source>
</reference>
<feature type="domain" description="Phage tail collar" evidence="1">
    <location>
        <begin position="7"/>
        <end position="63"/>
    </location>
</feature>
<dbReference type="RefSeq" id="WP_138076387.1">
    <property type="nucleotide sequence ID" value="NZ_VAJM01000003.1"/>
</dbReference>
<protein>
    <submittedName>
        <fullName evidence="2">Phage tail protein</fullName>
    </submittedName>
</protein>
<evidence type="ECO:0000313" key="3">
    <source>
        <dbReference type="Proteomes" id="UP000305517"/>
    </source>
</evidence>
<dbReference type="InterPro" id="IPR011083">
    <property type="entry name" value="Phage_tail_collar_dom"/>
</dbReference>
<dbReference type="AlphaFoldDB" id="A0A5R8WRX2"/>
<gene>
    <name evidence="2" type="ORF">FDY95_07810</name>
</gene>
<dbReference type="EMBL" id="VAJM01000003">
    <property type="protein sequence ID" value="TLM93930.1"/>
    <property type="molecule type" value="Genomic_DNA"/>
</dbReference>